<dbReference type="PROSITE" id="PS00484">
    <property type="entry name" value="THYROGLOBULIN_1_1"/>
    <property type="match status" value="1"/>
</dbReference>
<evidence type="ECO:0000256" key="4">
    <source>
        <dbReference type="ARBA" id="ARBA00023157"/>
    </source>
</evidence>
<dbReference type="PANTHER" id="PTHR12352">
    <property type="entry name" value="SECRETED MODULAR CALCIUM-BINDING PROTEIN"/>
    <property type="match status" value="1"/>
</dbReference>
<dbReference type="Gene3D" id="4.10.800.10">
    <property type="entry name" value="Thyroglobulin type-1"/>
    <property type="match status" value="2"/>
</dbReference>
<keyword evidence="3" id="KW-0677">Repeat</keyword>
<name>A0A9D3YEW0_DREPO</name>
<organism evidence="8 9">
    <name type="scientific">Dreissena polymorpha</name>
    <name type="common">Zebra mussel</name>
    <name type="synonym">Mytilus polymorpha</name>
    <dbReference type="NCBI Taxonomy" id="45954"/>
    <lineage>
        <taxon>Eukaryota</taxon>
        <taxon>Metazoa</taxon>
        <taxon>Spiralia</taxon>
        <taxon>Lophotrochozoa</taxon>
        <taxon>Mollusca</taxon>
        <taxon>Bivalvia</taxon>
        <taxon>Autobranchia</taxon>
        <taxon>Heteroconchia</taxon>
        <taxon>Euheterodonta</taxon>
        <taxon>Imparidentia</taxon>
        <taxon>Neoheterodontei</taxon>
        <taxon>Myida</taxon>
        <taxon>Dreissenoidea</taxon>
        <taxon>Dreissenidae</taxon>
        <taxon>Dreissena</taxon>
    </lineage>
</organism>
<feature type="domain" description="Thyroglobulin type-1" evidence="7">
    <location>
        <begin position="294"/>
        <end position="354"/>
    </location>
</feature>
<keyword evidence="4 5" id="KW-1015">Disulfide bond</keyword>
<dbReference type="SMART" id="SM00211">
    <property type="entry name" value="TY"/>
    <property type="match status" value="3"/>
</dbReference>
<dbReference type="Proteomes" id="UP000828390">
    <property type="component" value="Unassembled WGS sequence"/>
</dbReference>
<feature type="domain" description="Thyroglobulin type-1" evidence="7">
    <location>
        <begin position="102"/>
        <end position="171"/>
    </location>
</feature>
<feature type="domain" description="Thyroglobulin type-1" evidence="7">
    <location>
        <begin position="228"/>
        <end position="292"/>
    </location>
</feature>
<dbReference type="InterPro" id="IPR051950">
    <property type="entry name" value="Dev_reg/Prot_inhib"/>
</dbReference>
<evidence type="ECO:0000256" key="1">
    <source>
        <dbReference type="ARBA" id="ARBA00004613"/>
    </source>
</evidence>
<comment type="subcellular location">
    <subcellularLocation>
        <location evidence="1">Secreted</location>
    </subcellularLocation>
</comment>
<keyword evidence="2" id="KW-0964">Secreted</keyword>
<dbReference type="GO" id="GO:0005604">
    <property type="term" value="C:basement membrane"/>
    <property type="evidence" value="ECO:0007669"/>
    <property type="project" value="TreeGrafter"/>
</dbReference>
<keyword evidence="6" id="KW-0732">Signal</keyword>
<evidence type="ECO:0000256" key="3">
    <source>
        <dbReference type="ARBA" id="ARBA00022737"/>
    </source>
</evidence>
<keyword evidence="9" id="KW-1185">Reference proteome</keyword>
<evidence type="ECO:0000256" key="5">
    <source>
        <dbReference type="PROSITE-ProRule" id="PRU00500"/>
    </source>
</evidence>
<dbReference type="CDD" id="cd00191">
    <property type="entry name" value="TY"/>
    <property type="match status" value="1"/>
</dbReference>
<comment type="caution">
    <text evidence="5">Lacks conserved residue(s) required for the propagation of feature annotation.</text>
</comment>
<dbReference type="GO" id="GO:0005615">
    <property type="term" value="C:extracellular space"/>
    <property type="evidence" value="ECO:0007669"/>
    <property type="project" value="TreeGrafter"/>
</dbReference>
<evidence type="ECO:0000313" key="9">
    <source>
        <dbReference type="Proteomes" id="UP000828390"/>
    </source>
</evidence>
<dbReference type="PANTHER" id="PTHR12352:SF3">
    <property type="entry name" value="NIDOGEN-2"/>
    <property type="match status" value="1"/>
</dbReference>
<feature type="disulfide bond" evidence="5">
    <location>
        <begin position="294"/>
        <end position="313"/>
    </location>
</feature>
<dbReference type="AlphaFoldDB" id="A0A9D3YEW0"/>
<feature type="signal peptide" evidence="6">
    <location>
        <begin position="1"/>
        <end position="17"/>
    </location>
</feature>
<proteinExistence type="predicted"/>
<dbReference type="PROSITE" id="PS51162">
    <property type="entry name" value="THYROGLOBULIN_1_2"/>
    <property type="match status" value="3"/>
</dbReference>
<dbReference type="GO" id="GO:0007160">
    <property type="term" value="P:cell-matrix adhesion"/>
    <property type="evidence" value="ECO:0007669"/>
    <property type="project" value="TreeGrafter"/>
</dbReference>
<evidence type="ECO:0000256" key="6">
    <source>
        <dbReference type="SAM" id="SignalP"/>
    </source>
</evidence>
<dbReference type="EMBL" id="JAIWYP010000015">
    <property type="protein sequence ID" value="KAH3699284.1"/>
    <property type="molecule type" value="Genomic_DNA"/>
</dbReference>
<feature type="chain" id="PRO_5039594569" description="Thyroglobulin type-1 domain-containing protein" evidence="6">
    <location>
        <begin position="18"/>
        <end position="354"/>
    </location>
</feature>
<gene>
    <name evidence="8" type="ORF">DPMN_074239</name>
</gene>
<protein>
    <recommendedName>
        <fullName evidence="7">Thyroglobulin type-1 domain-containing protein</fullName>
    </recommendedName>
</protein>
<evidence type="ECO:0000259" key="7">
    <source>
        <dbReference type="PROSITE" id="PS51162"/>
    </source>
</evidence>
<evidence type="ECO:0000313" key="8">
    <source>
        <dbReference type="EMBL" id="KAH3699284.1"/>
    </source>
</evidence>
<dbReference type="InterPro" id="IPR000716">
    <property type="entry name" value="Thyroglobulin_1"/>
</dbReference>
<reference evidence="8" key="2">
    <citation type="submission" date="2020-11" db="EMBL/GenBank/DDBJ databases">
        <authorList>
            <person name="McCartney M.A."/>
            <person name="Auch B."/>
            <person name="Kono T."/>
            <person name="Mallez S."/>
            <person name="Becker A."/>
            <person name="Gohl D.M."/>
            <person name="Silverstein K.A.T."/>
            <person name="Koren S."/>
            <person name="Bechman K.B."/>
            <person name="Herman A."/>
            <person name="Abrahante J.E."/>
            <person name="Garbe J."/>
        </authorList>
    </citation>
    <scope>NUCLEOTIDE SEQUENCE</scope>
    <source>
        <strain evidence="8">Duluth1</strain>
        <tissue evidence="8">Whole animal</tissue>
    </source>
</reference>
<comment type="caution">
    <text evidence="8">The sequence shown here is derived from an EMBL/GenBank/DDBJ whole genome shotgun (WGS) entry which is preliminary data.</text>
</comment>
<dbReference type="Pfam" id="PF00086">
    <property type="entry name" value="Thyroglobulin_1"/>
    <property type="match status" value="3"/>
</dbReference>
<accession>A0A9D3YEW0</accession>
<sequence length="354" mass="37440">MIKLLVISMLAAAGARAMILCPQNACHTVRCASVQNCEGRVNQGGGWCGCCDICMTQLAEGDNCLSTLLLGVPATTECGAGLQCDRDTQTCVKEEAADTVTDAPCAVRKEEIRRAQANGLPLIGVSSPSCDVNGYYSAVQCIGSVCTCSDRQGNQLQDFQDTIGNLANMNCQCAVDLDNYMKSGLIGKMFYCAPNGNYQTTQPPAVQATTAAPTGNLVGNIGGFLYSSGACAHELATAQTSNLLGVFVPECDADGKYAPRQCKGSGCYCVRKDGTKIEGYSAPISEKVHMTCQCARDKDTYEAMGILGRIHTCRANGNYQSYQCIGSSCYCTDDAGYRLGDQSVSIGDINDLKC</sequence>
<reference evidence="8" key="1">
    <citation type="journal article" date="2019" name="bioRxiv">
        <title>The Genome of the Zebra Mussel, Dreissena polymorpha: A Resource for Invasive Species Research.</title>
        <authorList>
            <person name="McCartney M.A."/>
            <person name="Auch B."/>
            <person name="Kono T."/>
            <person name="Mallez S."/>
            <person name="Zhang Y."/>
            <person name="Obille A."/>
            <person name="Becker A."/>
            <person name="Abrahante J.E."/>
            <person name="Garbe J."/>
            <person name="Badalamenti J.P."/>
            <person name="Herman A."/>
            <person name="Mangelson H."/>
            <person name="Liachko I."/>
            <person name="Sullivan S."/>
            <person name="Sone E.D."/>
            <person name="Koren S."/>
            <person name="Silverstein K.A.T."/>
            <person name="Beckman K.B."/>
            <person name="Gohl D.M."/>
        </authorList>
    </citation>
    <scope>NUCLEOTIDE SEQUENCE</scope>
    <source>
        <strain evidence="8">Duluth1</strain>
        <tissue evidence="8">Whole animal</tissue>
    </source>
</reference>
<dbReference type="InterPro" id="IPR036857">
    <property type="entry name" value="Thyroglobulin_1_sf"/>
</dbReference>
<dbReference type="SUPFAM" id="SSF57610">
    <property type="entry name" value="Thyroglobulin type-1 domain"/>
    <property type="match status" value="3"/>
</dbReference>
<dbReference type="OrthoDB" id="6282214at2759"/>
<evidence type="ECO:0000256" key="2">
    <source>
        <dbReference type="ARBA" id="ARBA00022525"/>
    </source>
</evidence>